<gene>
    <name evidence="2" type="ORF">AX774_g1182</name>
</gene>
<keyword evidence="3" id="KW-1185">Reference proteome</keyword>
<evidence type="ECO:0000313" key="3">
    <source>
        <dbReference type="Proteomes" id="UP000188320"/>
    </source>
</evidence>
<feature type="region of interest" description="Disordered" evidence="1">
    <location>
        <begin position="30"/>
        <end position="61"/>
    </location>
</feature>
<dbReference type="Proteomes" id="UP000188320">
    <property type="component" value="Unassembled WGS sequence"/>
</dbReference>
<feature type="non-terminal residue" evidence="2">
    <location>
        <position position="61"/>
    </location>
</feature>
<feature type="compositionally biased region" description="Low complexity" evidence="1">
    <location>
        <begin position="30"/>
        <end position="45"/>
    </location>
</feature>
<proteinExistence type="predicted"/>
<protein>
    <submittedName>
        <fullName evidence="2">Uncharacterized protein</fullName>
    </submittedName>
</protein>
<sequence length="61" mass="6308">MDNDKPTETMAPVGRKAEETVTTTATLANNAGQGVTQTQTQIQPQVPVPPLSSGMNNTAAP</sequence>
<dbReference type="AlphaFoldDB" id="A0A1R1PWB6"/>
<name>A0A1R1PWB6_ZANCU</name>
<reference evidence="3" key="1">
    <citation type="submission" date="2017-01" db="EMBL/GenBank/DDBJ databases">
        <authorList>
            <person name="Wang Y."/>
            <person name="White M."/>
            <person name="Kvist S."/>
            <person name="Moncalvo J.-M."/>
        </authorList>
    </citation>
    <scope>NUCLEOTIDE SEQUENCE [LARGE SCALE GENOMIC DNA]</scope>
    <source>
        <strain evidence="3">COL-18-3</strain>
    </source>
</reference>
<evidence type="ECO:0000313" key="2">
    <source>
        <dbReference type="EMBL" id="OMH85257.1"/>
    </source>
</evidence>
<organism evidence="2 3">
    <name type="scientific">Zancudomyces culisetae</name>
    <name type="common">Gut fungus</name>
    <name type="synonym">Smittium culisetae</name>
    <dbReference type="NCBI Taxonomy" id="1213189"/>
    <lineage>
        <taxon>Eukaryota</taxon>
        <taxon>Fungi</taxon>
        <taxon>Fungi incertae sedis</taxon>
        <taxon>Zoopagomycota</taxon>
        <taxon>Kickxellomycotina</taxon>
        <taxon>Harpellomycetes</taxon>
        <taxon>Harpellales</taxon>
        <taxon>Legeriomycetaceae</taxon>
        <taxon>Zancudomyces</taxon>
    </lineage>
</organism>
<dbReference type="EMBL" id="LSSK01000098">
    <property type="protein sequence ID" value="OMH85257.1"/>
    <property type="molecule type" value="Genomic_DNA"/>
</dbReference>
<accession>A0A1R1PWB6</accession>
<evidence type="ECO:0000256" key="1">
    <source>
        <dbReference type="SAM" id="MobiDB-lite"/>
    </source>
</evidence>
<comment type="caution">
    <text evidence="2">The sequence shown here is derived from an EMBL/GenBank/DDBJ whole genome shotgun (WGS) entry which is preliminary data.</text>
</comment>